<dbReference type="OMA" id="IFPVWPG"/>
<organism evidence="1 2">
    <name type="scientific">Crocodylus porosus</name>
    <name type="common">Saltwater crocodile</name>
    <name type="synonym">Estuarine crocodile</name>
    <dbReference type="NCBI Taxonomy" id="8502"/>
    <lineage>
        <taxon>Eukaryota</taxon>
        <taxon>Metazoa</taxon>
        <taxon>Chordata</taxon>
        <taxon>Craniata</taxon>
        <taxon>Vertebrata</taxon>
        <taxon>Euteleostomi</taxon>
        <taxon>Archelosauria</taxon>
        <taxon>Archosauria</taxon>
        <taxon>Crocodylia</taxon>
        <taxon>Longirostres</taxon>
        <taxon>Crocodylidae</taxon>
        <taxon>Crocodylus</taxon>
    </lineage>
</organism>
<protein>
    <submittedName>
        <fullName evidence="1">Uncharacterized protein</fullName>
    </submittedName>
</protein>
<dbReference type="GeneTree" id="ENSGT00980000199378"/>
<dbReference type="AlphaFoldDB" id="A0A7M4DZ60"/>
<reference evidence="1" key="2">
    <citation type="submission" date="2025-09" db="UniProtKB">
        <authorList>
            <consortium name="Ensembl"/>
        </authorList>
    </citation>
    <scope>IDENTIFICATION</scope>
</reference>
<evidence type="ECO:0000313" key="2">
    <source>
        <dbReference type="Proteomes" id="UP000594220"/>
    </source>
</evidence>
<keyword evidence="2" id="KW-1185">Reference proteome</keyword>
<proteinExistence type="predicted"/>
<dbReference type="Ensembl" id="ENSCPRT00005002312.1">
    <property type="protein sequence ID" value="ENSCPRP00005001976.1"/>
    <property type="gene ID" value="ENSCPRG00005001463.1"/>
</dbReference>
<evidence type="ECO:0000313" key="1">
    <source>
        <dbReference type="Ensembl" id="ENSCPRP00005001976.1"/>
    </source>
</evidence>
<accession>A0A7M4DZ60</accession>
<sequence>ACCLLSVHFFEKLSFPHVVHFTIPFFPVFPGWPGFCGQPLSWLVEHCPGHLSRWNPAPAAPWSASLPAAEKPCLSFCLQIHPPLAPTAQPPP</sequence>
<reference evidence="1" key="1">
    <citation type="submission" date="2025-08" db="UniProtKB">
        <authorList>
            <consortium name="Ensembl"/>
        </authorList>
    </citation>
    <scope>IDENTIFICATION</scope>
</reference>
<dbReference type="Proteomes" id="UP000594220">
    <property type="component" value="Unplaced"/>
</dbReference>
<name>A0A7M4DZ60_CROPO</name>